<protein>
    <submittedName>
        <fullName evidence="6">Arsenic efflux pump protein</fullName>
    </submittedName>
</protein>
<organism evidence="6 7">
    <name type="scientific">Raoultella terrigena</name>
    <name type="common">Klebsiella terrigena</name>
    <dbReference type="NCBI Taxonomy" id="577"/>
    <lineage>
        <taxon>Bacteria</taxon>
        <taxon>Pseudomonadati</taxon>
        <taxon>Pseudomonadota</taxon>
        <taxon>Gammaproteobacteria</taxon>
        <taxon>Enterobacterales</taxon>
        <taxon>Enterobacteriaceae</taxon>
        <taxon>Klebsiella/Raoultella group</taxon>
        <taxon>Raoultella</taxon>
    </lineage>
</organism>
<evidence type="ECO:0000313" key="7">
    <source>
        <dbReference type="Proteomes" id="UP000274346"/>
    </source>
</evidence>
<proteinExistence type="predicted"/>
<dbReference type="Proteomes" id="UP000274346">
    <property type="component" value="Chromosome"/>
</dbReference>
<gene>
    <name evidence="6" type="primary">arsB_2</name>
    <name evidence="6" type="ORF">NCTC13098_04564</name>
</gene>
<evidence type="ECO:0000256" key="3">
    <source>
        <dbReference type="ARBA" id="ARBA00022692"/>
    </source>
</evidence>
<evidence type="ECO:0000256" key="4">
    <source>
        <dbReference type="ARBA" id="ARBA00022989"/>
    </source>
</evidence>
<keyword evidence="3" id="KW-0812">Transmembrane</keyword>
<comment type="subcellular location">
    <subcellularLocation>
        <location evidence="1">Cell membrane</location>
        <topology evidence="1">Multi-pass membrane protein</topology>
    </subcellularLocation>
</comment>
<dbReference type="GO" id="GO:0015105">
    <property type="term" value="F:arsenite transmembrane transporter activity"/>
    <property type="evidence" value="ECO:0007669"/>
    <property type="project" value="InterPro"/>
</dbReference>
<keyword evidence="5" id="KW-0472">Membrane</keyword>
<evidence type="ECO:0000313" key="6">
    <source>
        <dbReference type="EMBL" id="VDR28181.1"/>
    </source>
</evidence>
<dbReference type="AlphaFoldDB" id="A0A3P8KMY7"/>
<name>A0A3P8KMY7_RAOTE</name>
<dbReference type="InterPro" id="IPR000802">
    <property type="entry name" value="Arsenical_pump_ArsB"/>
</dbReference>
<sequence length="128" mass="14047">MILAGSIFILTLVLVIWQPRGLSIGWSASIGAVLALGTGVKGAHTGTVRQRTHRRTGERRKKLSGTRYPQSVCLTLWITWRQLAEKSHKAGVALTILFLSRVKRISAWPGLVSDQGQADINPRPPDNL</sequence>
<dbReference type="EMBL" id="LR131271">
    <property type="protein sequence ID" value="VDR28181.1"/>
    <property type="molecule type" value="Genomic_DNA"/>
</dbReference>
<keyword evidence="2" id="KW-1003">Cell membrane</keyword>
<evidence type="ECO:0000256" key="2">
    <source>
        <dbReference type="ARBA" id="ARBA00022475"/>
    </source>
</evidence>
<evidence type="ECO:0000256" key="5">
    <source>
        <dbReference type="ARBA" id="ARBA00023136"/>
    </source>
</evidence>
<evidence type="ECO:0000256" key="1">
    <source>
        <dbReference type="ARBA" id="ARBA00004651"/>
    </source>
</evidence>
<dbReference type="Pfam" id="PF02040">
    <property type="entry name" value="ArsB"/>
    <property type="match status" value="1"/>
</dbReference>
<dbReference type="KEGG" id="rtg:NCTC13098_04564"/>
<keyword evidence="4" id="KW-1133">Transmembrane helix</keyword>
<reference evidence="6 7" key="1">
    <citation type="submission" date="2018-12" db="EMBL/GenBank/DDBJ databases">
        <authorList>
            <consortium name="Pathogen Informatics"/>
        </authorList>
    </citation>
    <scope>NUCLEOTIDE SEQUENCE [LARGE SCALE GENOMIC DNA]</scope>
    <source>
        <strain evidence="6 7">NCTC13098</strain>
    </source>
</reference>
<dbReference type="GO" id="GO:0005886">
    <property type="term" value="C:plasma membrane"/>
    <property type="evidence" value="ECO:0007669"/>
    <property type="project" value="UniProtKB-SubCell"/>
</dbReference>
<accession>A0A3P8KMY7</accession>